<dbReference type="PANTHER" id="PTHR13131:SF5">
    <property type="entry name" value="CYSTINOSIN"/>
    <property type="match status" value="1"/>
</dbReference>
<evidence type="ECO:0000313" key="9">
    <source>
        <dbReference type="EMBL" id="KAK2076815.1"/>
    </source>
</evidence>
<evidence type="ECO:0000256" key="1">
    <source>
        <dbReference type="ARBA" id="ARBA00004127"/>
    </source>
</evidence>
<keyword evidence="5 8" id="KW-1133">Transmembrane helix</keyword>
<organism evidence="9 10">
    <name type="scientific">Prototheca wickerhamii</name>
    <dbReference type="NCBI Taxonomy" id="3111"/>
    <lineage>
        <taxon>Eukaryota</taxon>
        <taxon>Viridiplantae</taxon>
        <taxon>Chlorophyta</taxon>
        <taxon>core chlorophytes</taxon>
        <taxon>Trebouxiophyceae</taxon>
        <taxon>Chlorellales</taxon>
        <taxon>Chlorellaceae</taxon>
        <taxon>Prototheca</taxon>
    </lineage>
</organism>
<evidence type="ECO:0000256" key="4">
    <source>
        <dbReference type="ARBA" id="ARBA00022737"/>
    </source>
</evidence>
<dbReference type="EMBL" id="JASFZW010000008">
    <property type="protein sequence ID" value="KAK2076815.1"/>
    <property type="molecule type" value="Genomic_DNA"/>
</dbReference>
<keyword evidence="10" id="KW-1185">Reference proteome</keyword>
<dbReference type="SMART" id="SM00679">
    <property type="entry name" value="CTNS"/>
    <property type="match status" value="2"/>
</dbReference>
<dbReference type="Pfam" id="PF04193">
    <property type="entry name" value="PQ-loop"/>
    <property type="match status" value="2"/>
</dbReference>
<feature type="transmembrane region" description="Helical" evidence="8">
    <location>
        <begin position="21"/>
        <end position="43"/>
    </location>
</feature>
<evidence type="ECO:0000256" key="7">
    <source>
        <dbReference type="SAM" id="MobiDB-lite"/>
    </source>
</evidence>
<evidence type="ECO:0000256" key="8">
    <source>
        <dbReference type="SAM" id="Phobius"/>
    </source>
</evidence>
<dbReference type="GO" id="GO:0015184">
    <property type="term" value="F:L-cystine transmembrane transporter activity"/>
    <property type="evidence" value="ECO:0007669"/>
    <property type="project" value="TreeGrafter"/>
</dbReference>
<keyword evidence="3 8" id="KW-0812">Transmembrane</keyword>
<comment type="subcellular location">
    <subcellularLocation>
        <location evidence="1">Endomembrane system</location>
        <topology evidence="1">Multi-pass membrane protein</topology>
    </subcellularLocation>
</comment>
<evidence type="ECO:0000256" key="3">
    <source>
        <dbReference type="ARBA" id="ARBA00022692"/>
    </source>
</evidence>
<evidence type="ECO:0000256" key="6">
    <source>
        <dbReference type="ARBA" id="ARBA00023136"/>
    </source>
</evidence>
<evidence type="ECO:0000256" key="2">
    <source>
        <dbReference type="ARBA" id="ARBA00022448"/>
    </source>
</evidence>
<dbReference type="PANTHER" id="PTHR13131">
    <property type="entry name" value="CYSTINOSIN"/>
    <property type="match status" value="1"/>
</dbReference>
<evidence type="ECO:0000313" key="10">
    <source>
        <dbReference type="Proteomes" id="UP001255856"/>
    </source>
</evidence>
<feature type="transmembrane region" description="Helical" evidence="8">
    <location>
        <begin position="73"/>
        <end position="93"/>
    </location>
</feature>
<sequence length="286" mass="31384">MGCLVRSSGHLRLWLNYSRKSVAGLSLDFQLLNLLGFASYAIYNTFMYWSPLIRTQYARLHGGMSPAVHANDVFFSLHAAVLTAVTLWQSVLYPQGRHAPHRVTVAGVAAALVGMTGYATFLALWPRINPSCIDKCDPAAWFTWLNLLYALSLIKLGVSLVKYVPQVVLNYRLQSTHGWNVWNVLLDFEGGILSLAQMLIDNAVCGDWSAITGNPVKFALGFTSMFFDVIFFGQHLVYRAAREGEGDLDPWEECTACEPAYAPVDTEAGPLLETKAPGESSGADGA</sequence>
<reference evidence="9" key="1">
    <citation type="submission" date="2021-01" db="EMBL/GenBank/DDBJ databases">
        <authorList>
            <person name="Eckstrom K.M.E."/>
        </authorList>
    </citation>
    <scope>NUCLEOTIDE SEQUENCE</scope>
    <source>
        <strain evidence="9">UVCC 0001</strain>
    </source>
</reference>
<dbReference type="Proteomes" id="UP001255856">
    <property type="component" value="Unassembled WGS sequence"/>
</dbReference>
<dbReference type="AlphaFoldDB" id="A0AAD9MJN6"/>
<dbReference type="InterPro" id="IPR006603">
    <property type="entry name" value="PQ-loop_rpt"/>
</dbReference>
<keyword evidence="2" id="KW-0813">Transport</keyword>
<dbReference type="GO" id="GO:0012505">
    <property type="term" value="C:endomembrane system"/>
    <property type="evidence" value="ECO:0007669"/>
    <property type="project" value="UniProtKB-SubCell"/>
</dbReference>
<evidence type="ECO:0008006" key="11">
    <source>
        <dbReference type="Google" id="ProtNLM"/>
    </source>
</evidence>
<comment type="caution">
    <text evidence="9">The sequence shown here is derived from an EMBL/GenBank/DDBJ whole genome shotgun (WGS) entry which is preliminary data.</text>
</comment>
<keyword evidence="4" id="KW-0677">Repeat</keyword>
<dbReference type="GO" id="GO:0005774">
    <property type="term" value="C:vacuolar membrane"/>
    <property type="evidence" value="ECO:0007669"/>
    <property type="project" value="TreeGrafter"/>
</dbReference>
<name>A0AAD9MJN6_PROWI</name>
<feature type="transmembrane region" description="Helical" evidence="8">
    <location>
        <begin position="144"/>
        <end position="164"/>
    </location>
</feature>
<proteinExistence type="predicted"/>
<evidence type="ECO:0000256" key="5">
    <source>
        <dbReference type="ARBA" id="ARBA00022989"/>
    </source>
</evidence>
<feature type="transmembrane region" description="Helical" evidence="8">
    <location>
        <begin position="105"/>
        <end position="124"/>
    </location>
</feature>
<accession>A0AAD9MJN6</accession>
<protein>
    <recommendedName>
        <fullName evidence="11">Cystinosin</fullName>
    </recommendedName>
</protein>
<keyword evidence="6 8" id="KW-0472">Membrane</keyword>
<dbReference type="InterPro" id="IPR005282">
    <property type="entry name" value="LC_transporter"/>
</dbReference>
<gene>
    <name evidence="9" type="ORF">QBZ16_005041</name>
</gene>
<feature type="region of interest" description="Disordered" evidence="7">
    <location>
        <begin position="265"/>
        <end position="286"/>
    </location>
</feature>